<dbReference type="FunFam" id="2.60.40.10:FF:000142">
    <property type="entry name" value="V-set domain-containing T-cell activation inhibitor 1"/>
    <property type="match status" value="1"/>
</dbReference>
<feature type="signal peptide" evidence="13">
    <location>
        <begin position="1"/>
        <end position="21"/>
    </location>
</feature>
<keyword evidence="3 12" id="KW-0812">Transmembrane</keyword>
<keyword evidence="5 12" id="KW-1133">Transmembrane helix</keyword>
<dbReference type="InterPro" id="IPR013783">
    <property type="entry name" value="Ig-like_fold"/>
</dbReference>
<evidence type="ECO:0000256" key="3">
    <source>
        <dbReference type="ARBA" id="ARBA00022692"/>
    </source>
</evidence>
<evidence type="ECO:0000256" key="9">
    <source>
        <dbReference type="ARBA" id="ARBA00023180"/>
    </source>
</evidence>
<evidence type="ECO:0000256" key="13">
    <source>
        <dbReference type="SAM" id="SignalP"/>
    </source>
</evidence>
<dbReference type="GO" id="GO:0031295">
    <property type="term" value="P:T cell costimulation"/>
    <property type="evidence" value="ECO:0007669"/>
    <property type="project" value="TreeGrafter"/>
</dbReference>
<evidence type="ECO:0000313" key="20">
    <source>
        <dbReference type="RefSeq" id="XP_020855615.1"/>
    </source>
</evidence>
<dbReference type="RefSeq" id="XP_020855613.1">
    <property type="nucleotide sequence ID" value="XM_020999954.1"/>
</dbReference>
<reference evidence="16 17" key="1">
    <citation type="submission" date="2025-04" db="UniProtKB">
        <authorList>
            <consortium name="RefSeq"/>
        </authorList>
    </citation>
    <scope>IDENTIFICATION</scope>
    <source>
        <tissue evidence="16 17">Spleen</tissue>
    </source>
</reference>
<dbReference type="PANTHER" id="PTHR25466:SF14">
    <property type="entry name" value="BUTYROPHILIN SUBFAMILY 2 MEMBER A2-LIKE-RELATED"/>
    <property type="match status" value="1"/>
</dbReference>
<evidence type="ECO:0000256" key="6">
    <source>
        <dbReference type="ARBA" id="ARBA00023136"/>
    </source>
</evidence>
<dbReference type="GeneID" id="110217548"/>
<evidence type="ECO:0000313" key="16">
    <source>
        <dbReference type="RefSeq" id="XP_020855611.1"/>
    </source>
</evidence>
<keyword evidence="4 13" id="KW-0732">Signal</keyword>
<dbReference type="InterPro" id="IPR003598">
    <property type="entry name" value="Ig_sub2"/>
</dbReference>
<evidence type="ECO:0000313" key="21">
    <source>
        <dbReference type="RefSeq" id="XP_020855616.1"/>
    </source>
</evidence>
<accession>A0A6P5LC93</accession>
<keyword evidence="15" id="KW-1185">Reference proteome</keyword>
<keyword evidence="6 12" id="KW-0472">Membrane</keyword>
<evidence type="ECO:0000256" key="10">
    <source>
        <dbReference type="ARBA" id="ARBA00023319"/>
    </source>
</evidence>
<evidence type="ECO:0000313" key="19">
    <source>
        <dbReference type="RefSeq" id="XP_020855614.1"/>
    </source>
</evidence>
<dbReference type="SMART" id="SM00408">
    <property type="entry name" value="IGc2"/>
    <property type="match status" value="1"/>
</dbReference>
<organism evidence="15 17">
    <name type="scientific">Phascolarctos cinereus</name>
    <name type="common">Koala</name>
    <dbReference type="NCBI Taxonomy" id="38626"/>
    <lineage>
        <taxon>Eukaryota</taxon>
        <taxon>Metazoa</taxon>
        <taxon>Chordata</taxon>
        <taxon>Craniata</taxon>
        <taxon>Vertebrata</taxon>
        <taxon>Euteleostomi</taxon>
        <taxon>Mammalia</taxon>
        <taxon>Metatheria</taxon>
        <taxon>Diprotodontia</taxon>
        <taxon>Phascolarctidae</taxon>
        <taxon>Phascolarctos</taxon>
    </lineage>
</organism>
<keyword evidence="2" id="KW-1003">Cell membrane</keyword>
<keyword evidence="10" id="KW-0393">Immunoglobulin domain</keyword>
<dbReference type="Gene3D" id="2.60.40.10">
    <property type="entry name" value="Immunoglobulins"/>
    <property type="match status" value="3"/>
</dbReference>
<dbReference type="GeneTree" id="ENSGT00940000162944"/>
<evidence type="ECO:0000256" key="5">
    <source>
        <dbReference type="ARBA" id="ARBA00022989"/>
    </source>
</evidence>
<dbReference type="RefSeq" id="XP_020855611.1">
    <property type="nucleotide sequence ID" value="XM_020999952.1"/>
</dbReference>
<feature type="transmembrane region" description="Helical" evidence="12">
    <location>
        <begin position="347"/>
        <end position="367"/>
    </location>
</feature>
<dbReference type="KEGG" id="pcw:110217548"/>
<feature type="domain" description="Ig-like" evidence="14">
    <location>
        <begin position="29"/>
        <end position="139"/>
    </location>
</feature>
<dbReference type="Pfam" id="PF07686">
    <property type="entry name" value="V-set"/>
    <property type="match status" value="2"/>
</dbReference>
<evidence type="ECO:0000256" key="7">
    <source>
        <dbReference type="ARBA" id="ARBA00023157"/>
    </source>
</evidence>
<feature type="chain" id="PRO_5044648436" evidence="13">
    <location>
        <begin position="22"/>
        <end position="393"/>
    </location>
</feature>
<dbReference type="PROSITE" id="PS50835">
    <property type="entry name" value="IG_LIKE"/>
    <property type="match status" value="3"/>
</dbReference>
<evidence type="ECO:0000313" key="17">
    <source>
        <dbReference type="RefSeq" id="XP_020855612.1"/>
    </source>
</evidence>
<dbReference type="RefSeq" id="XP_020855614.1">
    <property type="nucleotide sequence ID" value="XM_020999955.1"/>
</dbReference>
<evidence type="ECO:0000256" key="11">
    <source>
        <dbReference type="SAM" id="MobiDB-lite"/>
    </source>
</evidence>
<dbReference type="SUPFAM" id="SSF48726">
    <property type="entry name" value="Immunoglobulin"/>
    <property type="match status" value="3"/>
</dbReference>
<dbReference type="InterPro" id="IPR003599">
    <property type="entry name" value="Ig_sub"/>
</dbReference>
<dbReference type="CDD" id="cd00099">
    <property type="entry name" value="IgV"/>
    <property type="match status" value="1"/>
</dbReference>
<dbReference type="SMART" id="SM00406">
    <property type="entry name" value="IGv"/>
    <property type="match status" value="2"/>
</dbReference>
<dbReference type="RefSeq" id="XP_020855615.1">
    <property type="nucleotide sequence ID" value="XM_020999956.1"/>
</dbReference>
<dbReference type="GO" id="GO:0071222">
    <property type="term" value="P:cellular response to lipopolysaccharide"/>
    <property type="evidence" value="ECO:0007669"/>
    <property type="project" value="TreeGrafter"/>
</dbReference>
<dbReference type="SMART" id="SM00409">
    <property type="entry name" value="IG"/>
    <property type="match status" value="2"/>
</dbReference>
<feature type="domain" description="Ig-like" evidence="14">
    <location>
        <begin position="236"/>
        <end position="329"/>
    </location>
</feature>
<dbReference type="RefSeq" id="XP_020855612.1">
    <property type="nucleotide sequence ID" value="XM_020999953.1"/>
</dbReference>
<sequence length="393" mass="44920">MKVQSLLNLYLLNVLVQPLIGFDDGFPFPYFYRTFSQPMTTVVGRLYEDVILPCSFEKGHGIVIHWHKEDKLVHSYYRESDHLEQQEPDYAKRTSLFLNEINNGNASLTLRRLNLQDEGVYTCYAATEAEMECREVELKLGAFITPVMEYQEQNGDNYLTCYLFGAYPLPTITWTANNTTNPESNMEVSSHPLLSVKSQLNITGSNSSYECIIENLVLNQRWIGKWKTEGSLLTTEGKKALFPCKLKNEDFLPEKSINVSWYRVENSSSTILASFSSSSNRMVFDNRFTWTKDTMQEKYKFSLTLMSPTPSDNGKYLCNISSVNYMELTIQPLTVEPGQGNSFNKTYIILVVILAFIVSMLVAAPIYKKKKWNSNSRPTGEQEEGESMNPPLL</sequence>
<dbReference type="OMA" id="TIYEPRV"/>
<evidence type="ECO:0000256" key="1">
    <source>
        <dbReference type="ARBA" id="ARBA00004251"/>
    </source>
</evidence>
<keyword evidence="8" id="KW-0675">Receptor</keyword>
<evidence type="ECO:0000256" key="4">
    <source>
        <dbReference type="ARBA" id="ARBA00022729"/>
    </source>
</evidence>
<evidence type="ECO:0000256" key="2">
    <source>
        <dbReference type="ARBA" id="ARBA00022475"/>
    </source>
</evidence>
<dbReference type="Proteomes" id="UP000515140">
    <property type="component" value="Unplaced"/>
</dbReference>
<proteinExistence type="predicted"/>
<dbReference type="PANTHER" id="PTHR25466">
    <property type="entry name" value="T-LYMPHOCYTE ACTIVATION ANTIGEN"/>
    <property type="match status" value="1"/>
</dbReference>
<dbReference type="GO" id="GO:0042130">
    <property type="term" value="P:negative regulation of T cell proliferation"/>
    <property type="evidence" value="ECO:0007669"/>
    <property type="project" value="TreeGrafter"/>
</dbReference>
<evidence type="ECO:0000313" key="18">
    <source>
        <dbReference type="RefSeq" id="XP_020855613.1"/>
    </source>
</evidence>
<evidence type="ECO:0000256" key="12">
    <source>
        <dbReference type="SAM" id="Phobius"/>
    </source>
</evidence>
<protein>
    <submittedName>
        <fullName evidence="16 17">HERV-H LTR-associating protein 2</fullName>
    </submittedName>
</protein>
<dbReference type="GO" id="GO:0006955">
    <property type="term" value="P:immune response"/>
    <property type="evidence" value="ECO:0007669"/>
    <property type="project" value="TreeGrafter"/>
</dbReference>
<evidence type="ECO:0000256" key="8">
    <source>
        <dbReference type="ARBA" id="ARBA00023170"/>
    </source>
</evidence>
<dbReference type="RefSeq" id="XP_020855616.1">
    <property type="nucleotide sequence ID" value="XM_020999957.1"/>
</dbReference>
<comment type="subcellular location">
    <subcellularLocation>
        <location evidence="1">Cell membrane</location>
        <topology evidence="1">Single-pass type I membrane protein</topology>
    </subcellularLocation>
</comment>
<dbReference type="InterPro" id="IPR013106">
    <property type="entry name" value="Ig_V-set"/>
</dbReference>
<gene>
    <name evidence="16 17 18 19 20 21" type="primary">HHLA2</name>
</gene>
<evidence type="ECO:0000313" key="15">
    <source>
        <dbReference type="Proteomes" id="UP000515140"/>
    </source>
</evidence>
<name>A0A6P5LC93_PHACI</name>
<feature type="region of interest" description="Disordered" evidence="11">
    <location>
        <begin position="372"/>
        <end position="393"/>
    </location>
</feature>
<dbReference type="CTD" id="11148"/>
<keyword evidence="9" id="KW-0325">Glycoprotein</keyword>
<dbReference type="AlphaFoldDB" id="A0A6P5LC93"/>
<dbReference type="InterPro" id="IPR036179">
    <property type="entry name" value="Ig-like_dom_sf"/>
</dbReference>
<dbReference type="GO" id="GO:0007166">
    <property type="term" value="P:cell surface receptor signaling pathway"/>
    <property type="evidence" value="ECO:0007669"/>
    <property type="project" value="TreeGrafter"/>
</dbReference>
<dbReference type="GO" id="GO:0009897">
    <property type="term" value="C:external side of plasma membrane"/>
    <property type="evidence" value="ECO:0007669"/>
    <property type="project" value="TreeGrafter"/>
</dbReference>
<dbReference type="InterPro" id="IPR007110">
    <property type="entry name" value="Ig-like_dom"/>
</dbReference>
<dbReference type="InterPro" id="IPR051713">
    <property type="entry name" value="T-cell_Activation_Regulation"/>
</dbReference>
<evidence type="ECO:0000259" key="14">
    <source>
        <dbReference type="PROSITE" id="PS50835"/>
    </source>
</evidence>
<keyword evidence="7" id="KW-1015">Disulfide bond</keyword>
<dbReference type="GO" id="GO:0042102">
    <property type="term" value="P:positive regulation of T cell proliferation"/>
    <property type="evidence" value="ECO:0007669"/>
    <property type="project" value="TreeGrafter"/>
</dbReference>
<feature type="domain" description="Ig-like" evidence="14">
    <location>
        <begin position="159"/>
        <end position="215"/>
    </location>
</feature>